<gene>
    <name evidence="2" type="ORF">CGI_10011757</name>
</gene>
<evidence type="ECO:0000313" key="2">
    <source>
        <dbReference type="EMBL" id="EKC18582.1"/>
    </source>
</evidence>
<dbReference type="EMBL" id="JH817889">
    <property type="protein sequence ID" value="EKC18582.1"/>
    <property type="molecule type" value="Genomic_DNA"/>
</dbReference>
<accession>K1P4N5</accession>
<feature type="compositionally biased region" description="Basic and acidic residues" evidence="1">
    <location>
        <begin position="90"/>
        <end position="110"/>
    </location>
</feature>
<feature type="compositionally biased region" description="Basic and acidic residues" evidence="1">
    <location>
        <begin position="132"/>
        <end position="142"/>
    </location>
</feature>
<dbReference type="InParanoid" id="K1P4N5"/>
<feature type="region of interest" description="Disordered" evidence="1">
    <location>
        <begin position="1"/>
        <end position="142"/>
    </location>
</feature>
<name>K1P4N5_MAGGI</name>
<proteinExistence type="predicted"/>
<evidence type="ECO:0000256" key="1">
    <source>
        <dbReference type="SAM" id="MobiDB-lite"/>
    </source>
</evidence>
<feature type="compositionally biased region" description="Basic and acidic residues" evidence="1">
    <location>
        <begin position="24"/>
        <end position="78"/>
    </location>
</feature>
<dbReference type="HOGENOM" id="CLU_1637076_0_0_1"/>
<reference evidence="2" key="1">
    <citation type="journal article" date="2012" name="Nature">
        <title>The oyster genome reveals stress adaptation and complexity of shell formation.</title>
        <authorList>
            <person name="Zhang G."/>
            <person name="Fang X."/>
            <person name="Guo X."/>
            <person name="Li L."/>
            <person name="Luo R."/>
            <person name="Xu F."/>
            <person name="Yang P."/>
            <person name="Zhang L."/>
            <person name="Wang X."/>
            <person name="Qi H."/>
            <person name="Xiong Z."/>
            <person name="Que H."/>
            <person name="Xie Y."/>
            <person name="Holland P.W."/>
            <person name="Paps J."/>
            <person name="Zhu Y."/>
            <person name="Wu F."/>
            <person name="Chen Y."/>
            <person name="Wang J."/>
            <person name="Peng C."/>
            <person name="Meng J."/>
            <person name="Yang L."/>
            <person name="Liu J."/>
            <person name="Wen B."/>
            <person name="Zhang N."/>
            <person name="Huang Z."/>
            <person name="Zhu Q."/>
            <person name="Feng Y."/>
            <person name="Mount A."/>
            <person name="Hedgecock D."/>
            <person name="Xu Z."/>
            <person name="Liu Y."/>
            <person name="Domazet-Loso T."/>
            <person name="Du Y."/>
            <person name="Sun X."/>
            <person name="Zhang S."/>
            <person name="Liu B."/>
            <person name="Cheng P."/>
            <person name="Jiang X."/>
            <person name="Li J."/>
            <person name="Fan D."/>
            <person name="Wang W."/>
            <person name="Fu W."/>
            <person name="Wang T."/>
            <person name="Wang B."/>
            <person name="Zhang J."/>
            <person name="Peng Z."/>
            <person name="Li Y."/>
            <person name="Li N."/>
            <person name="Wang J."/>
            <person name="Chen M."/>
            <person name="He Y."/>
            <person name="Tan F."/>
            <person name="Song X."/>
            <person name="Zheng Q."/>
            <person name="Huang R."/>
            <person name="Yang H."/>
            <person name="Du X."/>
            <person name="Chen L."/>
            <person name="Yang M."/>
            <person name="Gaffney P.M."/>
            <person name="Wang S."/>
            <person name="Luo L."/>
            <person name="She Z."/>
            <person name="Ming Y."/>
            <person name="Huang W."/>
            <person name="Zhang S."/>
            <person name="Huang B."/>
            <person name="Zhang Y."/>
            <person name="Qu T."/>
            <person name="Ni P."/>
            <person name="Miao G."/>
            <person name="Wang J."/>
            <person name="Wang Q."/>
            <person name="Steinberg C.E."/>
            <person name="Wang H."/>
            <person name="Li N."/>
            <person name="Qian L."/>
            <person name="Zhang G."/>
            <person name="Li Y."/>
            <person name="Yang H."/>
            <person name="Liu X."/>
            <person name="Wang J."/>
            <person name="Yin Y."/>
            <person name="Wang J."/>
        </authorList>
    </citation>
    <scope>NUCLEOTIDE SEQUENCE [LARGE SCALE GENOMIC DNA]</scope>
    <source>
        <strain evidence="2">05x7-T-G4-1.051#20</strain>
    </source>
</reference>
<dbReference type="AlphaFoldDB" id="K1P4N5"/>
<sequence length="162" mass="18784">MNSNRQGQGATLEKIVESFSKSKTSSDLRKEELESRKEVENREEKSRKKEGIETMPAREERKAEEYRKRQRREREDYSRGGPDSFADVVCEEKTPNIKELKPTMEPKTKEPNQVPQKPSSHPDLLGVLDNNSSRDLESPAKELPEKAVNQPHLYAWIQLHKI</sequence>
<protein>
    <submittedName>
        <fullName evidence="2">Uncharacterized protein</fullName>
    </submittedName>
</protein>
<organism evidence="2">
    <name type="scientific">Magallana gigas</name>
    <name type="common">Pacific oyster</name>
    <name type="synonym">Crassostrea gigas</name>
    <dbReference type="NCBI Taxonomy" id="29159"/>
    <lineage>
        <taxon>Eukaryota</taxon>
        <taxon>Metazoa</taxon>
        <taxon>Spiralia</taxon>
        <taxon>Lophotrochozoa</taxon>
        <taxon>Mollusca</taxon>
        <taxon>Bivalvia</taxon>
        <taxon>Autobranchia</taxon>
        <taxon>Pteriomorphia</taxon>
        <taxon>Ostreida</taxon>
        <taxon>Ostreoidea</taxon>
        <taxon>Ostreidae</taxon>
        <taxon>Magallana</taxon>
    </lineage>
</organism>